<keyword evidence="2" id="KW-1185">Reference proteome</keyword>
<dbReference type="AlphaFoldDB" id="A0A0V0SL01"/>
<dbReference type="EMBL" id="JYDL01000005">
    <property type="protein sequence ID" value="KRX27061.1"/>
    <property type="molecule type" value="Genomic_DNA"/>
</dbReference>
<reference evidence="1 2" key="1">
    <citation type="submission" date="2015-01" db="EMBL/GenBank/DDBJ databases">
        <title>Evolution of Trichinella species and genotypes.</title>
        <authorList>
            <person name="Korhonen P.K."/>
            <person name="Edoardo P."/>
            <person name="Giuseppe L.R."/>
            <person name="Gasser R.B."/>
        </authorList>
    </citation>
    <scope>NUCLEOTIDE SEQUENCE [LARGE SCALE GENOMIC DNA]</scope>
    <source>
        <strain evidence="1">ISS37</strain>
    </source>
</reference>
<organism evidence="1 2">
    <name type="scientific">Trichinella nelsoni</name>
    <dbReference type="NCBI Taxonomy" id="6336"/>
    <lineage>
        <taxon>Eukaryota</taxon>
        <taxon>Metazoa</taxon>
        <taxon>Ecdysozoa</taxon>
        <taxon>Nematoda</taxon>
        <taxon>Enoplea</taxon>
        <taxon>Dorylaimia</taxon>
        <taxon>Trichinellida</taxon>
        <taxon>Trichinellidae</taxon>
        <taxon>Trichinella</taxon>
    </lineage>
</organism>
<feature type="non-terminal residue" evidence="1">
    <location>
        <position position="1"/>
    </location>
</feature>
<comment type="caution">
    <text evidence="1">The sequence shown here is derived from an EMBL/GenBank/DDBJ whole genome shotgun (WGS) entry which is preliminary data.</text>
</comment>
<name>A0A0V0SL01_9BILA</name>
<dbReference type="OrthoDB" id="5920464at2759"/>
<protein>
    <submittedName>
        <fullName evidence="1">Uncharacterized protein</fullName>
    </submittedName>
</protein>
<sequence>LVFTNTFCWRLPMKLAMKIAPGQNGLSFVDMDFASFFISNLHHLTGQPIDHIEQEEIFSLPPASKQQERCCRSTNERTDGRQLISIHYSRPTNPPINQQSKKYCLKILKYNTKKKTNETVGISLKIA</sequence>
<dbReference type="Proteomes" id="UP000054630">
    <property type="component" value="Unassembled WGS sequence"/>
</dbReference>
<proteinExistence type="predicted"/>
<evidence type="ECO:0000313" key="1">
    <source>
        <dbReference type="EMBL" id="KRX27061.1"/>
    </source>
</evidence>
<gene>
    <name evidence="1" type="ORF">T07_10710</name>
</gene>
<accession>A0A0V0SL01</accession>
<feature type="non-terminal residue" evidence="1">
    <location>
        <position position="127"/>
    </location>
</feature>
<evidence type="ECO:0000313" key="2">
    <source>
        <dbReference type="Proteomes" id="UP000054630"/>
    </source>
</evidence>